<accession>A0A9P6ES01</accession>
<evidence type="ECO:0000313" key="2">
    <source>
        <dbReference type="Proteomes" id="UP000780801"/>
    </source>
</evidence>
<evidence type="ECO:0008006" key="3">
    <source>
        <dbReference type="Google" id="ProtNLM"/>
    </source>
</evidence>
<proteinExistence type="predicted"/>
<dbReference type="Gene3D" id="3.90.226.10">
    <property type="entry name" value="2-enoyl-CoA Hydratase, Chain A, domain 1"/>
    <property type="match status" value="1"/>
</dbReference>
<sequence>IVARINALESQALPVRKFYDDVEVQSTTKHHGEAVTYQVLYKGKQGITGILLDDGKTGVIVIPKESSSDNNQSYEQFYSEWIPAIIGCIQALSPVAENLILDLSHNGGGYICMGAVLLKIFFPEDVPFVTNLRFTPS</sequence>
<keyword evidence="2" id="KW-1185">Reference proteome</keyword>
<dbReference type="SUPFAM" id="SSF52096">
    <property type="entry name" value="ClpP/crotonase"/>
    <property type="match status" value="1"/>
</dbReference>
<reference evidence="1" key="1">
    <citation type="journal article" date="2020" name="Fungal Divers.">
        <title>Resolving the Mortierellaceae phylogeny through synthesis of multi-gene phylogenetics and phylogenomics.</title>
        <authorList>
            <person name="Vandepol N."/>
            <person name="Liber J."/>
            <person name="Desiro A."/>
            <person name="Na H."/>
            <person name="Kennedy M."/>
            <person name="Barry K."/>
            <person name="Grigoriev I.V."/>
            <person name="Miller A.N."/>
            <person name="O'Donnell K."/>
            <person name="Stajich J.E."/>
            <person name="Bonito G."/>
        </authorList>
    </citation>
    <scope>NUCLEOTIDE SEQUENCE</scope>
    <source>
        <strain evidence="1">KOD1015</strain>
    </source>
</reference>
<dbReference type="EMBL" id="JAABOA010008498">
    <property type="protein sequence ID" value="KAF9534097.1"/>
    <property type="molecule type" value="Genomic_DNA"/>
</dbReference>
<dbReference type="Proteomes" id="UP000780801">
    <property type="component" value="Unassembled WGS sequence"/>
</dbReference>
<feature type="non-terminal residue" evidence="1">
    <location>
        <position position="137"/>
    </location>
</feature>
<dbReference type="OrthoDB" id="2437318at2759"/>
<organism evidence="1 2">
    <name type="scientific">Lunasporangiospora selenospora</name>
    <dbReference type="NCBI Taxonomy" id="979761"/>
    <lineage>
        <taxon>Eukaryota</taxon>
        <taxon>Fungi</taxon>
        <taxon>Fungi incertae sedis</taxon>
        <taxon>Mucoromycota</taxon>
        <taxon>Mortierellomycotina</taxon>
        <taxon>Mortierellomycetes</taxon>
        <taxon>Mortierellales</taxon>
        <taxon>Mortierellaceae</taxon>
        <taxon>Lunasporangiospora</taxon>
    </lineage>
</organism>
<feature type="non-terminal residue" evidence="1">
    <location>
        <position position="1"/>
    </location>
</feature>
<evidence type="ECO:0000313" key="1">
    <source>
        <dbReference type="EMBL" id="KAF9534097.1"/>
    </source>
</evidence>
<protein>
    <recommendedName>
        <fullName evidence="3">Tail specific protease domain-containing protein</fullName>
    </recommendedName>
</protein>
<dbReference type="AlphaFoldDB" id="A0A9P6ES01"/>
<comment type="caution">
    <text evidence="1">The sequence shown here is derived from an EMBL/GenBank/DDBJ whole genome shotgun (WGS) entry which is preliminary data.</text>
</comment>
<gene>
    <name evidence="1" type="ORF">BGW38_010470</name>
</gene>
<name>A0A9P6ES01_9FUNG</name>
<dbReference type="InterPro" id="IPR029045">
    <property type="entry name" value="ClpP/crotonase-like_dom_sf"/>
</dbReference>